<evidence type="ECO:0000313" key="2">
    <source>
        <dbReference type="EMBL" id="KAF9787130.1"/>
    </source>
</evidence>
<feature type="compositionally biased region" description="Basic and acidic residues" evidence="1">
    <location>
        <begin position="29"/>
        <end position="41"/>
    </location>
</feature>
<feature type="region of interest" description="Disordered" evidence="1">
    <location>
        <begin position="1050"/>
        <end position="1077"/>
    </location>
</feature>
<dbReference type="Gene3D" id="1.10.510.10">
    <property type="entry name" value="Transferase(Phosphotransferase) domain 1"/>
    <property type="match status" value="1"/>
</dbReference>
<organism evidence="2 3">
    <name type="scientific">Thelephora terrestris</name>
    <dbReference type="NCBI Taxonomy" id="56493"/>
    <lineage>
        <taxon>Eukaryota</taxon>
        <taxon>Fungi</taxon>
        <taxon>Dikarya</taxon>
        <taxon>Basidiomycota</taxon>
        <taxon>Agaricomycotina</taxon>
        <taxon>Agaricomycetes</taxon>
        <taxon>Thelephorales</taxon>
        <taxon>Thelephoraceae</taxon>
        <taxon>Thelephora</taxon>
    </lineage>
</organism>
<feature type="compositionally biased region" description="Polar residues" evidence="1">
    <location>
        <begin position="1"/>
        <end position="10"/>
    </location>
</feature>
<feature type="region of interest" description="Disordered" evidence="1">
    <location>
        <begin position="628"/>
        <end position="756"/>
    </location>
</feature>
<feature type="compositionally biased region" description="Acidic residues" evidence="1">
    <location>
        <begin position="155"/>
        <end position="170"/>
    </location>
</feature>
<dbReference type="EMBL" id="WIUZ02000005">
    <property type="protein sequence ID" value="KAF9787130.1"/>
    <property type="molecule type" value="Genomic_DNA"/>
</dbReference>
<dbReference type="SUPFAM" id="SSF56112">
    <property type="entry name" value="Protein kinase-like (PK-like)"/>
    <property type="match status" value="1"/>
</dbReference>
<comment type="caution">
    <text evidence="2">The sequence shown here is derived from an EMBL/GenBank/DDBJ whole genome shotgun (WGS) entry which is preliminary data.</text>
</comment>
<accession>A0A9P6HIW9</accession>
<evidence type="ECO:0000313" key="3">
    <source>
        <dbReference type="Proteomes" id="UP000736335"/>
    </source>
</evidence>
<feature type="region of interest" description="Disordered" evidence="1">
    <location>
        <begin position="1"/>
        <end position="45"/>
    </location>
</feature>
<evidence type="ECO:0000256" key="1">
    <source>
        <dbReference type="SAM" id="MobiDB-lite"/>
    </source>
</evidence>
<keyword evidence="3" id="KW-1185">Reference proteome</keyword>
<proteinExistence type="predicted"/>
<dbReference type="InterPro" id="IPR011009">
    <property type="entry name" value="Kinase-like_dom_sf"/>
</dbReference>
<reference evidence="2" key="2">
    <citation type="submission" date="2020-11" db="EMBL/GenBank/DDBJ databases">
        <authorList>
            <consortium name="DOE Joint Genome Institute"/>
            <person name="Kuo A."/>
            <person name="Miyauchi S."/>
            <person name="Kiss E."/>
            <person name="Drula E."/>
            <person name="Kohler A."/>
            <person name="Sanchez-Garcia M."/>
            <person name="Andreopoulos B."/>
            <person name="Barry K.W."/>
            <person name="Bonito G."/>
            <person name="Buee M."/>
            <person name="Carver A."/>
            <person name="Chen C."/>
            <person name="Cichocki N."/>
            <person name="Clum A."/>
            <person name="Culley D."/>
            <person name="Crous P.W."/>
            <person name="Fauchery L."/>
            <person name="Girlanda M."/>
            <person name="Hayes R."/>
            <person name="Keri Z."/>
            <person name="Labutti K."/>
            <person name="Lipzen A."/>
            <person name="Lombard V."/>
            <person name="Magnuson J."/>
            <person name="Maillard F."/>
            <person name="Morin E."/>
            <person name="Murat C."/>
            <person name="Nolan M."/>
            <person name="Ohm R."/>
            <person name="Pangilinan J."/>
            <person name="Pereira M."/>
            <person name="Perotto S."/>
            <person name="Peter M."/>
            <person name="Riley R."/>
            <person name="Sitrit Y."/>
            <person name="Stielow B."/>
            <person name="Szollosi G."/>
            <person name="Zifcakova L."/>
            <person name="Stursova M."/>
            <person name="Spatafora J.W."/>
            <person name="Tedersoo L."/>
            <person name="Vaario L.-M."/>
            <person name="Yamada A."/>
            <person name="Yan M."/>
            <person name="Wang P."/>
            <person name="Xu J."/>
            <person name="Bruns T."/>
            <person name="Baldrian P."/>
            <person name="Vilgalys R."/>
            <person name="Henrissat B."/>
            <person name="Grigoriev I.V."/>
            <person name="Hibbett D."/>
            <person name="Nagy L.G."/>
            <person name="Martin F.M."/>
        </authorList>
    </citation>
    <scope>NUCLEOTIDE SEQUENCE</scope>
    <source>
        <strain evidence="2">UH-Tt-Lm1</strain>
    </source>
</reference>
<feature type="region of interest" description="Disordered" evidence="1">
    <location>
        <begin position="155"/>
        <end position="175"/>
    </location>
</feature>
<gene>
    <name evidence="2" type="ORF">BJ322DRAFT_701608</name>
</gene>
<feature type="compositionally biased region" description="Basic and acidic residues" evidence="1">
    <location>
        <begin position="1058"/>
        <end position="1071"/>
    </location>
</feature>
<feature type="compositionally biased region" description="Low complexity" evidence="1">
    <location>
        <begin position="737"/>
        <end position="746"/>
    </location>
</feature>
<feature type="compositionally biased region" description="Polar residues" evidence="1">
    <location>
        <begin position="678"/>
        <end position="690"/>
    </location>
</feature>
<dbReference type="AlphaFoldDB" id="A0A9P6HIW9"/>
<dbReference type="Proteomes" id="UP000736335">
    <property type="component" value="Unassembled WGS sequence"/>
</dbReference>
<evidence type="ECO:0008006" key="4">
    <source>
        <dbReference type="Google" id="ProtNLM"/>
    </source>
</evidence>
<protein>
    <recommendedName>
        <fullName evidence="4">Protein kinase domain-containing protein</fullName>
    </recommendedName>
</protein>
<feature type="compositionally biased region" description="Polar residues" evidence="1">
    <location>
        <begin position="628"/>
        <end position="643"/>
    </location>
</feature>
<reference evidence="2" key="1">
    <citation type="journal article" date="2020" name="Nat. Commun.">
        <title>Large-scale genome sequencing of mycorrhizal fungi provides insights into the early evolution of symbiotic traits.</title>
        <authorList>
            <person name="Miyauchi S."/>
            <person name="Kiss E."/>
            <person name="Kuo A."/>
            <person name="Drula E."/>
            <person name="Kohler A."/>
            <person name="Sanchez-Garcia M."/>
            <person name="Morin E."/>
            <person name="Andreopoulos B."/>
            <person name="Barry K.W."/>
            <person name="Bonito G."/>
            <person name="Buee M."/>
            <person name="Carver A."/>
            <person name="Chen C."/>
            <person name="Cichocki N."/>
            <person name="Clum A."/>
            <person name="Culley D."/>
            <person name="Crous P.W."/>
            <person name="Fauchery L."/>
            <person name="Girlanda M."/>
            <person name="Hayes R.D."/>
            <person name="Keri Z."/>
            <person name="LaButti K."/>
            <person name="Lipzen A."/>
            <person name="Lombard V."/>
            <person name="Magnuson J."/>
            <person name="Maillard F."/>
            <person name="Murat C."/>
            <person name="Nolan M."/>
            <person name="Ohm R.A."/>
            <person name="Pangilinan J."/>
            <person name="Pereira M.F."/>
            <person name="Perotto S."/>
            <person name="Peter M."/>
            <person name="Pfister S."/>
            <person name="Riley R."/>
            <person name="Sitrit Y."/>
            <person name="Stielow J.B."/>
            <person name="Szollosi G."/>
            <person name="Zifcakova L."/>
            <person name="Stursova M."/>
            <person name="Spatafora J.W."/>
            <person name="Tedersoo L."/>
            <person name="Vaario L.M."/>
            <person name="Yamada A."/>
            <person name="Yan M."/>
            <person name="Wang P."/>
            <person name="Xu J."/>
            <person name="Bruns T."/>
            <person name="Baldrian P."/>
            <person name="Vilgalys R."/>
            <person name="Dunand C."/>
            <person name="Henrissat B."/>
            <person name="Grigoriev I.V."/>
            <person name="Hibbett D."/>
            <person name="Nagy L.G."/>
            <person name="Martin F.M."/>
        </authorList>
    </citation>
    <scope>NUCLEOTIDE SEQUENCE</scope>
    <source>
        <strain evidence="2">UH-Tt-Lm1</strain>
    </source>
</reference>
<name>A0A9P6HIW9_9AGAM</name>
<sequence length="1077" mass="121798">MSSITRQPNKAPNGPNRRRSCSDSAISSDDDHERVEIDDRKGYRKARRQKLKVRRRWAQSIGLDVYRLPRFCGELTEHVRSVNDGPLDADGIREDEGFFSALTAPYEPPSPSRSPKIDWPRYCPPSSPAQKLNHDDSEARRVGCPPGLCTCAEEQDVDGDHSSDDDETILDSDHEVNHDLYTPSGKWENVRNSPIDGWETLMRIKVTPPLSVMLRKGVIAGNPITYISRLWNTDNVPRWKGFFSELALSASSRHLRPLQGTVVPRIINVYIEPGFVNVAMEPPHECFWIEASPDMPNILKHRCVEAFERLHAQGILHGDAELRHMLINADAKVTIIDFKAAATSVSLENVEMEEVGLRRATTEEIRLEMRKVKFKLDYDGARAKEREKLMRKKRGELRKEDVHDPPVDLHVLIFQWLEGCERPPTRFIVPGQTKEEVELAVERFMKKIGEMEGKESPIRETLGPVPPLEISRAIESTPKAPRSFAELKPLAVEESLLQPGPSSESQTEDRAVTHSAEVELASLTPGFGCFSPADMIKALSPPATIKPGNCDGQLPTLTVPSFDFQVSKWSDHSSGPENHKDTNQCTALHDTRIAPQSIQLSTFPVMRTFADVARKAIQVFGKIAGHTPVQSEMDPSQKQKAVNSSKRKRRLSESSASESSEYEARLRGKRLRRLMPSSLPSELTQQTVTPNPRAWSLMTPDQLKRTTKRKRESEGTSKLVWNTEQELRRKRRKLSELSDLSEASSSETEDDTARDRTARLRRTFGGPVTDEATLPLETLSTTRRDNVPRSDKAPSIIIRDYAYIPNKVPKAPYVPHPPTENRMAAERARHVCLTNAKACLEAGLSYPMTENQQGRLVPDLASSPYMFSAETFQEKQERKRREREMRVKGIGKAQRSFGSLKRNLDAQRTGRSAEFEERMLASWKDVSHRLKKKVASKVRFSMENLHGDGHGPSGGARSGVLRKMVRSVKETTGILKRPPPVKVFNYQARWEDEDDDAVSPKVGPKPERWDRSGGFGMLGVWVTDTRTKTEEAFREECALRVYESQRTIESVDGEWREEEERMEGVRRKEIESDSLAL</sequence>
<dbReference type="OrthoDB" id="2687876at2759"/>